<gene>
    <name evidence="1" type="ORF">LCGC14_1974950</name>
</gene>
<sequence length="68" mass="7716">MDAQVTVKVSPEQHETLTAVLRFLNKHQSEDAEVLLRATLRSQGRKIDKQDLDLVLAYIAEESLIAIR</sequence>
<comment type="caution">
    <text evidence="1">The sequence shown here is derived from an EMBL/GenBank/DDBJ whole genome shotgun (WGS) entry which is preliminary data.</text>
</comment>
<dbReference type="AlphaFoldDB" id="A0A0F9FYS9"/>
<organism evidence="1">
    <name type="scientific">marine sediment metagenome</name>
    <dbReference type="NCBI Taxonomy" id="412755"/>
    <lineage>
        <taxon>unclassified sequences</taxon>
        <taxon>metagenomes</taxon>
        <taxon>ecological metagenomes</taxon>
    </lineage>
</organism>
<dbReference type="EMBL" id="LAZR01021984">
    <property type="protein sequence ID" value="KKL83411.1"/>
    <property type="molecule type" value="Genomic_DNA"/>
</dbReference>
<protein>
    <submittedName>
        <fullName evidence="1">Uncharacterized protein</fullName>
    </submittedName>
</protein>
<accession>A0A0F9FYS9</accession>
<reference evidence="1" key="1">
    <citation type="journal article" date="2015" name="Nature">
        <title>Complex archaea that bridge the gap between prokaryotes and eukaryotes.</title>
        <authorList>
            <person name="Spang A."/>
            <person name="Saw J.H."/>
            <person name="Jorgensen S.L."/>
            <person name="Zaremba-Niedzwiedzka K."/>
            <person name="Martijn J."/>
            <person name="Lind A.E."/>
            <person name="van Eijk R."/>
            <person name="Schleper C."/>
            <person name="Guy L."/>
            <person name="Ettema T.J."/>
        </authorList>
    </citation>
    <scope>NUCLEOTIDE SEQUENCE</scope>
</reference>
<proteinExistence type="predicted"/>
<evidence type="ECO:0000313" key="1">
    <source>
        <dbReference type="EMBL" id="KKL83411.1"/>
    </source>
</evidence>
<name>A0A0F9FYS9_9ZZZZ</name>